<dbReference type="GO" id="GO:0005739">
    <property type="term" value="C:mitochondrion"/>
    <property type="evidence" value="ECO:0007669"/>
    <property type="project" value="TreeGrafter"/>
</dbReference>
<protein>
    <submittedName>
        <fullName evidence="3">Ubiquinol-cytochrome-c reductase complex assembly factor 1</fullName>
    </submittedName>
</protein>
<accession>A0A9W9YI81</accession>
<name>A0A9W9YI81_9CNID</name>
<dbReference type="InterPro" id="IPR021150">
    <property type="entry name" value="Ubiq_cyt_c_chap"/>
</dbReference>
<dbReference type="GO" id="GO:0034551">
    <property type="term" value="P:mitochondrial respiratory chain complex III assembly"/>
    <property type="evidence" value="ECO:0007669"/>
    <property type="project" value="TreeGrafter"/>
</dbReference>
<evidence type="ECO:0000256" key="1">
    <source>
        <dbReference type="ARBA" id="ARBA00006407"/>
    </source>
</evidence>
<dbReference type="PANTHER" id="PTHR12184">
    <property type="entry name" value="UBIQUINOL-CYTOCHROME C REDUCTASE COMPLEX ASSEMBLY FACTOR 1 FAMILY MEMBER"/>
    <property type="match status" value="1"/>
</dbReference>
<keyword evidence="4" id="KW-1185">Reference proteome</keyword>
<gene>
    <name evidence="3" type="primary">UQCC1</name>
    <name evidence="3" type="ORF">OS493_037363</name>
</gene>
<evidence type="ECO:0000313" key="4">
    <source>
        <dbReference type="Proteomes" id="UP001163046"/>
    </source>
</evidence>
<comment type="caution">
    <text evidence="3">The sequence shown here is derived from an EMBL/GenBank/DDBJ whole genome shotgun (WGS) entry which is preliminary data.</text>
</comment>
<dbReference type="EMBL" id="MU827371">
    <property type="protein sequence ID" value="KAJ7351006.1"/>
    <property type="molecule type" value="Genomic_DNA"/>
</dbReference>
<sequence>MFSIASKLIYRSSGSLRGFLLLSTASNFRAIQAPLSCSACRHVRLFANERDFQDKMTRRYALNNPAAHYARFQSTAQGSGSGLDAVENKLENRGTLMDRIVNIVRVVAAPVVKRTVLVGSARTMYECGVEGMNFEEFFEACELPDTLQSWFTVLHLHIWMCLVRLKAEGKDGKFMYRKLIQIMWLDVEERIKNLGTIDTIVIRDTLQALLKQFHALIIAYDEGLLSDDTVLATTIWRNLFSNKKHTDAEQLGRLVEYVRKNVQYLESIPGEHLLHDGSFKWLPLKEQEMEEAEETQKEL</sequence>
<reference evidence="3" key="1">
    <citation type="submission" date="2023-01" db="EMBL/GenBank/DDBJ databases">
        <title>Genome assembly of the deep-sea coral Lophelia pertusa.</title>
        <authorList>
            <person name="Herrera S."/>
            <person name="Cordes E."/>
        </authorList>
    </citation>
    <scope>NUCLEOTIDE SEQUENCE</scope>
    <source>
        <strain evidence="3">USNM1676648</strain>
        <tissue evidence="3">Polyp</tissue>
    </source>
</reference>
<dbReference type="Pfam" id="PF03981">
    <property type="entry name" value="Ubiq_cyt_C_chap"/>
    <property type="match status" value="1"/>
</dbReference>
<dbReference type="Proteomes" id="UP001163046">
    <property type="component" value="Unassembled WGS sequence"/>
</dbReference>
<dbReference type="PANTHER" id="PTHR12184:SF1">
    <property type="entry name" value="UBIQUINOL-CYTOCHROME-C REDUCTASE COMPLEX ASSEMBLY FACTOR 1"/>
    <property type="match status" value="1"/>
</dbReference>
<dbReference type="OrthoDB" id="4007at2759"/>
<evidence type="ECO:0000313" key="3">
    <source>
        <dbReference type="EMBL" id="KAJ7351006.1"/>
    </source>
</evidence>
<comment type="similarity">
    <text evidence="1">Belongs to the CBP3 family.</text>
</comment>
<dbReference type="InterPro" id="IPR007129">
    <property type="entry name" value="Ubiqinol_cyt_c_chaperone_CPB3"/>
</dbReference>
<evidence type="ECO:0000259" key="2">
    <source>
        <dbReference type="Pfam" id="PF03981"/>
    </source>
</evidence>
<proteinExistence type="inferred from homology"/>
<feature type="domain" description="Ubiquinol-cytochrome c chaperone" evidence="2">
    <location>
        <begin position="139"/>
        <end position="277"/>
    </location>
</feature>
<dbReference type="AlphaFoldDB" id="A0A9W9YI81"/>
<organism evidence="3 4">
    <name type="scientific">Desmophyllum pertusum</name>
    <dbReference type="NCBI Taxonomy" id="174260"/>
    <lineage>
        <taxon>Eukaryota</taxon>
        <taxon>Metazoa</taxon>
        <taxon>Cnidaria</taxon>
        <taxon>Anthozoa</taxon>
        <taxon>Hexacorallia</taxon>
        <taxon>Scleractinia</taxon>
        <taxon>Caryophylliina</taxon>
        <taxon>Caryophylliidae</taxon>
        <taxon>Desmophyllum</taxon>
    </lineage>
</organism>